<dbReference type="NCBIfam" id="TIGR03725">
    <property type="entry name" value="T6A_YeaZ"/>
    <property type="match status" value="1"/>
</dbReference>
<accession>A0A5C6C9V0</accession>
<evidence type="ECO:0000256" key="2">
    <source>
        <dbReference type="ARBA" id="ARBA00022679"/>
    </source>
</evidence>
<evidence type="ECO:0000256" key="1">
    <source>
        <dbReference type="ARBA" id="ARBA00012156"/>
    </source>
</evidence>
<sequence length="228" mass="24377">MRILAFETSLRQGSIAALESSQSSTQLVAERQLPSDQRSAQSLLPALSQLCSECGWKPAEVELVCVTTGPGSFTGLRIGITAAKALAYAVGAKLVGVHSLAALAAGVPQPSGNLWTILDAQRQELFVASFEEKAITQYPETRILSTNDWLAVLKPGDSVVGPPLDHLCGKLPSGVDAVDENLWQPQARIVGQLGYEFFCRGHTVDPMQLVPNYFRKSAAEEKADAAEA</sequence>
<keyword evidence="3" id="KW-0819">tRNA processing</keyword>
<keyword evidence="6" id="KW-0012">Acyltransferase</keyword>
<dbReference type="GO" id="GO:0005829">
    <property type="term" value="C:cytosol"/>
    <property type="evidence" value="ECO:0007669"/>
    <property type="project" value="TreeGrafter"/>
</dbReference>
<dbReference type="PANTHER" id="PTHR11735">
    <property type="entry name" value="TRNA N6-ADENOSINE THREONYLCARBAMOYLTRANSFERASE"/>
    <property type="match status" value="1"/>
</dbReference>
<evidence type="ECO:0000313" key="10">
    <source>
        <dbReference type="Proteomes" id="UP000318437"/>
    </source>
</evidence>
<dbReference type="InterPro" id="IPR017861">
    <property type="entry name" value="KAE1/TsaD"/>
</dbReference>
<organism evidence="9 10">
    <name type="scientific">Bythopirellula polymerisocia</name>
    <dbReference type="NCBI Taxonomy" id="2528003"/>
    <lineage>
        <taxon>Bacteria</taxon>
        <taxon>Pseudomonadati</taxon>
        <taxon>Planctomycetota</taxon>
        <taxon>Planctomycetia</taxon>
        <taxon>Pirellulales</taxon>
        <taxon>Lacipirellulaceae</taxon>
        <taxon>Bythopirellula</taxon>
    </lineage>
</organism>
<dbReference type="PRINTS" id="PR00789">
    <property type="entry name" value="OSIALOPTASE"/>
</dbReference>
<dbReference type="EMBL" id="SJPS01000012">
    <property type="protein sequence ID" value="TWU20845.1"/>
    <property type="molecule type" value="Genomic_DNA"/>
</dbReference>
<evidence type="ECO:0000256" key="6">
    <source>
        <dbReference type="ARBA" id="ARBA00023315"/>
    </source>
</evidence>
<evidence type="ECO:0000256" key="3">
    <source>
        <dbReference type="ARBA" id="ARBA00022694"/>
    </source>
</evidence>
<dbReference type="GO" id="GO:0002949">
    <property type="term" value="P:tRNA threonylcarbamoyladenosine modification"/>
    <property type="evidence" value="ECO:0007669"/>
    <property type="project" value="InterPro"/>
</dbReference>
<dbReference type="InterPro" id="IPR000905">
    <property type="entry name" value="Gcp-like_dom"/>
</dbReference>
<keyword evidence="5" id="KW-0408">Iron</keyword>
<reference evidence="9 10" key="1">
    <citation type="submission" date="2019-02" db="EMBL/GenBank/DDBJ databases">
        <title>Deep-cultivation of Planctomycetes and their phenomic and genomic characterization uncovers novel biology.</title>
        <authorList>
            <person name="Wiegand S."/>
            <person name="Jogler M."/>
            <person name="Boedeker C."/>
            <person name="Pinto D."/>
            <person name="Vollmers J."/>
            <person name="Rivas-Marin E."/>
            <person name="Kohn T."/>
            <person name="Peeters S.H."/>
            <person name="Heuer A."/>
            <person name="Rast P."/>
            <person name="Oberbeckmann S."/>
            <person name="Bunk B."/>
            <person name="Jeske O."/>
            <person name="Meyerdierks A."/>
            <person name="Storesund J.E."/>
            <person name="Kallscheuer N."/>
            <person name="Luecker S."/>
            <person name="Lage O.M."/>
            <person name="Pohl T."/>
            <person name="Merkel B.J."/>
            <person name="Hornburger P."/>
            <person name="Mueller R.-W."/>
            <person name="Bruemmer F."/>
            <person name="Labrenz M."/>
            <person name="Spormann A.M."/>
            <person name="Op Den Camp H."/>
            <person name="Overmann J."/>
            <person name="Amann R."/>
            <person name="Jetten M.S.M."/>
            <person name="Mascher T."/>
            <person name="Medema M.H."/>
            <person name="Devos D.P."/>
            <person name="Kaster A.-K."/>
            <person name="Ovreas L."/>
            <person name="Rohde M."/>
            <person name="Galperin M.Y."/>
            <person name="Jogler C."/>
        </authorList>
    </citation>
    <scope>NUCLEOTIDE SEQUENCE [LARGE SCALE GENOMIC DNA]</scope>
    <source>
        <strain evidence="9 10">Pla144</strain>
    </source>
</reference>
<dbReference type="Proteomes" id="UP000318437">
    <property type="component" value="Unassembled WGS sequence"/>
</dbReference>
<feature type="domain" description="Gcp-like" evidence="8">
    <location>
        <begin position="38"/>
        <end position="133"/>
    </location>
</feature>
<dbReference type="GO" id="GO:0061711">
    <property type="term" value="F:tRNA N(6)-L-threonylcarbamoyladenine synthase activity"/>
    <property type="evidence" value="ECO:0007669"/>
    <property type="project" value="UniProtKB-EC"/>
</dbReference>
<dbReference type="GO" id="GO:0046872">
    <property type="term" value="F:metal ion binding"/>
    <property type="evidence" value="ECO:0007669"/>
    <property type="project" value="UniProtKB-KW"/>
</dbReference>
<comment type="catalytic activity">
    <reaction evidence="7">
        <text>L-threonylcarbamoyladenylate + adenosine(37) in tRNA = N(6)-L-threonylcarbamoyladenosine(37) in tRNA + AMP + H(+)</text>
        <dbReference type="Rhea" id="RHEA:37059"/>
        <dbReference type="Rhea" id="RHEA-COMP:10162"/>
        <dbReference type="Rhea" id="RHEA-COMP:10163"/>
        <dbReference type="ChEBI" id="CHEBI:15378"/>
        <dbReference type="ChEBI" id="CHEBI:73682"/>
        <dbReference type="ChEBI" id="CHEBI:74411"/>
        <dbReference type="ChEBI" id="CHEBI:74418"/>
        <dbReference type="ChEBI" id="CHEBI:456215"/>
        <dbReference type="EC" id="2.3.1.234"/>
    </reaction>
</comment>
<dbReference type="Pfam" id="PF00814">
    <property type="entry name" value="TsaD"/>
    <property type="match status" value="1"/>
</dbReference>
<evidence type="ECO:0000256" key="4">
    <source>
        <dbReference type="ARBA" id="ARBA00022723"/>
    </source>
</evidence>
<evidence type="ECO:0000256" key="7">
    <source>
        <dbReference type="ARBA" id="ARBA00048117"/>
    </source>
</evidence>
<dbReference type="RefSeq" id="WP_197530947.1">
    <property type="nucleotide sequence ID" value="NZ_SJPS01000012.1"/>
</dbReference>
<dbReference type="InterPro" id="IPR022496">
    <property type="entry name" value="T6A_TsaB"/>
</dbReference>
<keyword evidence="4" id="KW-0479">Metal-binding</keyword>
<dbReference type="EC" id="2.3.1.234" evidence="1"/>
<evidence type="ECO:0000256" key="5">
    <source>
        <dbReference type="ARBA" id="ARBA00023004"/>
    </source>
</evidence>
<dbReference type="SUPFAM" id="SSF53067">
    <property type="entry name" value="Actin-like ATPase domain"/>
    <property type="match status" value="2"/>
</dbReference>
<dbReference type="InterPro" id="IPR043129">
    <property type="entry name" value="ATPase_NBD"/>
</dbReference>
<keyword evidence="10" id="KW-1185">Reference proteome</keyword>
<keyword evidence="2" id="KW-0808">Transferase</keyword>
<proteinExistence type="predicted"/>
<comment type="caution">
    <text evidence="9">The sequence shown here is derived from an EMBL/GenBank/DDBJ whole genome shotgun (WGS) entry which is preliminary data.</text>
</comment>
<evidence type="ECO:0000313" key="9">
    <source>
        <dbReference type="EMBL" id="TWU20845.1"/>
    </source>
</evidence>
<gene>
    <name evidence="9" type="primary">tsaB</name>
    <name evidence="9" type="ORF">Pla144_47450</name>
</gene>
<evidence type="ECO:0000259" key="8">
    <source>
        <dbReference type="Pfam" id="PF00814"/>
    </source>
</evidence>
<protein>
    <recommendedName>
        <fullName evidence="1">N(6)-L-threonylcarbamoyladenine synthase</fullName>
        <ecNumber evidence="1">2.3.1.234</ecNumber>
    </recommendedName>
</protein>
<dbReference type="CDD" id="cd24032">
    <property type="entry name" value="ASKHA_NBD_TsaB"/>
    <property type="match status" value="1"/>
</dbReference>
<dbReference type="PANTHER" id="PTHR11735:SF11">
    <property type="entry name" value="TRNA THREONYLCARBAMOYLADENOSINE BIOSYNTHESIS PROTEIN TSAB"/>
    <property type="match status" value="1"/>
</dbReference>
<name>A0A5C6C9V0_9BACT</name>
<dbReference type="Gene3D" id="3.30.420.40">
    <property type="match status" value="2"/>
</dbReference>
<dbReference type="AlphaFoldDB" id="A0A5C6C9V0"/>